<accession>A0ABV5SGZ8</accession>
<dbReference type="InterPro" id="IPR049445">
    <property type="entry name" value="TetR_SbtR-like_C"/>
</dbReference>
<dbReference type="Gene3D" id="1.10.357.10">
    <property type="entry name" value="Tetracycline Repressor, domain 2"/>
    <property type="match status" value="1"/>
</dbReference>
<evidence type="ECO:0000313" key="2">
    <source>
        <dbReference type="EMBL" id="MFB9630927.1"/>
    </source>
</evidence>
<organism evidence="2 3">
    <name type="scientific">Nonomuraea helvata</name>
    <dbReference type="NCBI Taxonomy" id="37484"/>
    <lineage>
        <taxon>Bacteria</taxon>
        <taxon>Bacillati</taxon>
        <taxon>Actinomycetota</taxon>
        <taxon>Actinomycetes</taxon>
        <taxon>Streptosporangiales</taxon>
        <taxon>Streptosporangiaceae</taxon>
        <taxon>Nonomuraea</taxon>
    </lineage>
</organism>
<proteinExistence type="predicted"/>
<name>A0ABV5SGZ8_9ACTN</name>
<dbReference type="Proteomes" id="UP001589532">
    <property type="component" value="Unassembled WGS sequence"/>
</dbReference>
<dbReference type="EMBL" id="JBHMBW010000103">
    <property type="protein sequence ID" value="MFB9630927.1"/>
    <property type="molecule type" value="Genomic_DNA"/>
</dbReference>
<keyword evidence="3" id="KW-1185">Reference proteome</keyword>
<comment type="caution">
    <text evidence="2">The sequence shown here is derived from an EMBL/GenBank/DDBJ whole genome shotgun (WGS) entry which is preliminary data.</text>
</comment>
<feature type="domain" description="Transcriptional regulator SbtR-like C-terminal" evidence="1">
    <location>
        <begin position="2"/>
        <end position="55"/>
    </location>
</feature>
<dbReference type="SUPFAM" id="SSF48498">
    <property type="entry name" value="Tetracyclin repressor-like, C-terminal domain"/>
    <property type="match status" value="1"/>
</dbReference>
<evidence type="ECO:0000313" key="3">
    <source>
        <dbReference type="Proteomes" id="UP001589532"/>
    </source>
</evidence>
<protein>
    <recommendedName>
        <fullName evidence="1">Transcriptional regulator SbtR-like C-terminal domain-containing protein</fullName>
    </recommendedName>
</protein>
<reference evidence="2 3" key="1">
    <citation type="submission" date="2024-09" db="EMBL/GenBank/DDBJ databases">
        <authorList>
            <person name="Sun Q."/>
            <person name="Mori K."/>
        </authorList>
    </citation>
    <scope>NUCLEOTIDE SEQUENCE [LARGE SCALE GENOMIC DNA]</scope>
    <source>
        <strain evidence="2 3">JCM 3143</strain>
    </source>
</reference>
<gene>
    <name evidence="2" type="ORF">ACFFSA_48335</name>
</gene>
<dbReference type="RefSeq" id="WP_344984564.1">
    <property type="nucleotide sequence ID" value="NZ_BAAAXV010000001.1"/>
</dbReference>
<sequence length="56" mass="5937">MLPAARRAGAVRDDITAEDLVLVVGMLAGVLAKTPAPRRRVVAGRAWALLRTGMEP</sequence>
<dbReference type="InterPro" id="IPR036271">
    <property type="entry name" value="Tet_transcr_reg_TetR-rel_C_sf"/>
</dbReference>
<evidence type="ECO:0000259" key="1">
    <source>
        <dbReference type="Pfam" id="PF21597"/>
    </source>
</evidence>
<dbReference type="Pfam" id="PF21597">
    <property type="entry name" value="TetR_C_43"/>
    <property type="match status" value="1"/>
</dbReference>